<dbReference type="SUPFAM" id="SSF53920">
    <property type="entry name" value="Fe-only hydrogenase"/>
    <property type="match status" value="1"/>
</dbReference>
<dbReference type="InterPro" id="IPR007202">
    <property type="entry name" value="4Fe-4S_dom"/>
</dbReference>
<accession>A0A6C2U615</accession>
<keyword evidence="1" id="KW-0004">4Fe-4S</keyword>
<evidence type="ECO:0000256" key="1">
    <source>
        <dbReference type="ARBA" id="ARBA00022485"/>
    </source>
</evidence>
<keyword evidence="4" id="KW-0411">Iron-sulfur</keyword>
<feature type="domain" description="4Fe-4S" evidence="6">
    <location>
        <begin position="371"/>
        <end position="436"/>
    </location>
</feature>
<dbReference type="InterPro" id="IPR050340">
    <property type="entry name" value="Cytosolic_Fe-S_CAF"/>
</dbReference>
<feature type="domain" description="4Fe-4S ferredoxin-type" evidence="5">
    <location>
        <begin position="58"/>
        <end position="87"/>
    </location>
</feature>
<feature type="domain" description="4Fe-4S ferredoxin-type" evidence="5">
    <location>
        <begin position="29"/>
        <end position="57"/>
    </location>
</feature>
<dbReference type="GO" id="GO:0046872">
    <property type="term" value="F:metal ion binding"/>
    <property type="evidence" value="ECO:0007669"/>
    <property type="project" value="UniProtKB-KW"/>
</dbReference>
<gene>
    <name evidence="7" type="ORF">PDESU_03405</name>
</gene>
<dbReference type="SUPFAM" id="SSF55785">
    <property type="entry name" value="PYP-like sensor domain (PAS domain)"/>
    <property type="match status" value="1"/>
</dbReference>
<reference evidence="7 8" key="1">
    <citation type="submission" date="2019-04" db="EMBL/GenBank/DDBJ databases">
        <authorList>
            <person name="Van Vliet M D."/>
        </authorList>
    </citation>
    <scope>NUCLEOTIDE SEQUENCE [LARGE SCALE GENOMIC DNA]</scope>
    <source>
        <strain evidence="7 8">F1</strain>
    </source>
</reference>
<keyword evidence="2" id="KW-0479">Metal-binding</keyword>
<keyword evidence="3" id="KW-0408">Iron</keyword>
<dbReference type="SUPFAM" id="SSF54862">
    <property type="entry name" value="4Fe-4S ferredoxins"/>
    <property type="match status" value="1"/>
</dbReference>
<dbReference type="EMBL" id="CAAHFG010000002">
    <property type="protein sequence ID" value="VGO14836.1"/>
    <property type="molecule type" value="Genomic_DNA"/>
</dbReference>
<dbReference type="Pfam" id="PF13237">
    <property type="entry name" value="Fer4_10"/>
    <property type="match status" value="1"/>
</dbReference>
<proteinExistence type="predicted"/>
<evidence type="ECO:0000259" key="5">
    <source>
        <dbReference type="PROSITE" id="PS51379"/>
    </source>
</evidence>
<evidence type="ECO:0000256" key="4">
    <source>
        <dbReference type="ARBA" id="ARBA00023014"/>
    </source>
</evidence>
<dbReference type="InterPro" id="IPR017900">
    <property type="entry name" value="4Fe4S_Fe_S_CS"/>
</dbReference>
<dbReference type="GO" id="GO:0051539">
    <property type="term" value="F:4 iron, 4 sulfur cluster binding"/>
    <property type="evidence" value="ECO:0007669"/>
    <property type="project" value="UniProtKB-KW"/>
</dbReference>
<dbReference type="PROSITE" id="PS00198">
    <property type="entry name" value="4FE4S_FER_1"/>
    <property type="match status" value="1"/>
</dbReference>
<dbReference type="Pfam" id="PF04060">
    <property type="entry name" value="FeS"/>
    <property type="match status" value="1"/>
</dbReference>
<dbReference type="InterPro" id="IPR004108">
    <property type="entry name" value="Fe_hydrogenase_lsu_C"/>
</dbReference>
<sequence>MRREHIDSKPNQITTQPSLITKEPMNRSYPIYTEKTDCRDCYKCVRRCPVKAIKIENGRAAVIPERCIACGICVHTCPAGAKKVRNDLVRAKSLLKRNRRVVASLAPSFAGAWPEVESTSMAGALKQLGFHAVSETALGAESVTLALSESLRHARPGLHISTACPVVVDHIRKYQPEFTANLTPMLSPMQSHARMLKQHYGGDCAVVFFGPCIAKKCECDDVEGFTDIALTFRDLAQWLEDEQVDPSLAPAHEFEPANAAHGALYPVAGGMNRTLEDYKLHNVQLIATSGMDAVFQTLENLDPSTLPEPVFLEALACPGGCIGGPQTNRKQPILSGELAVRRRAHAHPPGTLPAKAVAHRFAPAPQYLDVQDEPLIREALRRVGKHKAEDELNCGGCGYETCRTFAQALLTQKAEPDMCLSHLRKLAQKKANALLRCMPSGVVIVDDTLHIVECNENFARTAGADTLLGYTAKPGLEGADLRKILAFADLFEQVNRTGREFRTDTLREEDRLLNVTIFPIETGKTVGGIILDVTQTENRRELIAQKAREVIDKNMATVQDIACKLGEHMADTEILLRSIADDYADSTTDKTNV</sequence>
<dbReference type="Gene3D" id="1.10.15.40">
    <property type="entry name" value="Electron transport complex subunit B, putative Fe-S cluster"/>
    <property type="match status" value="1"/>
</dbReference>
<dbReference type="InterPro" id="IPR017896">
    <property type="entry name" value="4Fe4S_Fe-S-bd"/>
</dbReference>
<evidence type="ECO:0000256" key="2">
    <source>
        <dbReference type="ARBA" id="ARBA00022723"/>
    </source>
</evidence>
<dbReference type="PROSITE" id="PS51656">
    <property type="entry name" value="4FE4S"/>
    <property type="match status" value="1"/>
</dbReference>
<dbReference type="Proteomes" id="UP000366872">
    <property type="component" value="Unassembled WGS sequence"/>
</dbReference>
<evidence type="ECO:0000259" key="6">
    <source>
        <dbReference type="PROSITE" id="PS51656"/>
    </source>
</evidence>
<evidence type="ECO:0000313" key="8">
    <source>
        <dbReference type="Proteomes" id="UP000366872"/>
    </source>
</evidence>
<dbReference type="InterPro" id="IPR035965">
    <property type="entry name" value="PAS-like_dom_sf"/>
</dbReference>
<dbReference type="AlphaFoldDB" id="A0A6C2U615"/>
<evidence type="ECO:0000256" key="3">
    <source>
        <dbReference type="ARBA" id="ARBA00023004"/>
    </source>
</evidence>
<dbReference type="Gene3D" id="3.40.950.10">
    <property type="entry name" value="Fe-only Hydrogenase (Larger Subunit), Chain L, domain 3"/>
    <property type="match status" value="1"/>
</dbReference>
<dbReference type="Pfam" id="PF02906">
    <property type="entry name" value="Fe_hyd_lg_C"/>
    <property type="match status" value="1"/>
</dbReference>
<organism evidence="7 8">
    <name type="scientific">Pontiella desulfatans</name>
    <dbReference type="NCBI Taxonomy" id="2750659"/>
    <lineage>
        <taxon>Bacteria</taxon>
        <taxon>Pseudomonadati</taxon>
        <taxon>Kiritimatiellota</taxon>
        <taxon>Kiritimatiellia</taxon>
        <taxon>Kiritimatiellales</taxon>
        <taxon>Pontiellaceae</taxon>
        <taxon>Pontiella</taxon>
    </lineage>
</organism>
<keyword evidence="8" id="KW-1185">Reference proteome</keyword>
<dbReference type="Gene3D" id="3.30.70.20">
    <property type="match status" value="1"/>
</dbReference>
<evidence type="ECO:0000313" key="7">
    <source>
        <dbReference type="EMBL" id="VGO14836.1"/>
    </source>
</evidence>
<dbReference type="PANTHER" id="PTHR11615">
    <property type="entry name" value="NITRATE, FORMATE, IRON DEHYDROGENASE"/>
    <property type="match status" value="1"/>
</dbReference>
<dbReference type="Gene3D" id="3.30.450.20">
    <property type="entry name" value="PAS domain"/>
    <property type="match status" value="1"/>
</dbReference>
<dbReference type="PROSITE" id="PS51379">
    <property type="entry name" value="4FE4S_FER_2"/>
    <property type="match status" value="2"/>
</dbReference>
<dbReference type="InterPro" id="IPR009016">
    <property type="entry name" value="Fe_hydrogenase"/>
</dbReference>
<protein>
    <submittedName>
        <fullName evidence="7">Iron hydrogenase 1</fullName>
    </submittedName>
</protein>
<name>A0A6C2U615_PONDE</name>